<dbReference type="CDD" id="cd02966">
    <property type="entry name" value="TlpA_like_family"/>
    <property type="match status" value="1"/>
</dbReference>
<dbReference type="Proteomes" id="UP000287410">
    <property type="component" value="Unassembled WGS sequence"/>
</dbReference>
<dbReference type="InterPro" id="IPR013766">
    <property type="entry name" value="Thioredoxin_domain"/>
</dbReference>
<dbReference type="EMBL" id="PIPN01000004">
    <property type="protein sequence ID" value="RUO29371.1"/>
    <property type="molecule type" value="Genomic_DNA"/>
</dbReference>
<evidence type="ECO:0000256" key="1">
    <source>
        <dbReference type="ARBA" id="ARBA00004196"/>
    </source>
</evidence>
<dbReference type="InterPro" id="IPR001640">
    <property type="entry name" value="Lgt"/>
</dbReference>
<dbReference type="RefSeq" id="WP_126789638.1">
    <property type="nucleotide sequence ID" value="NZ_PIPN01000004.1"/>
</dbReference>
<feature type="transmembrane region" description="Helical" evidence="5">
    <location>
        <begin position="42"/>
        <end position="60"/>
    </location>
</feature>
<dbReference type="Pfam" id="PF08534">
    <property type="entry name" value="Redoxin"/>
    <property type="match status" value="1"/>
</dbReference>
<evidence type="ECO:0000313" key="8">
    <source>
        <dbReference type="Proteomes" id="UP000287410"/>
    </source>
</evidence>
<dbReference type="InterPro" id="IPR017937">
    <property type="entry name" value="Thioredoxin_CS"/>
</dbReference>
<gene>
    <name evidence="7" type="ORF">CWE12_10355</name>
</gene>
<keyword evidence="8" id="KW-1185">Reference proteome</keyword>
<accession>A0ABY0BY60</accession>
<keyword evidence="3" id="KW-1015">Disulfide bond</keyword>
<name>A0ABY0BY60_9GAMM</name>
<protein>
    <recommendedName>
        <fullName evidence="6">Thioredoxin domain-containing protein</fullName>
    </recommendedName>
</protein>
<comment type="caution">
    <text evidence="7">The sequence shown here is derived from an EMBL/GenBank/DDBJ whole genome shotgun (WGS) entry which is preliminary data.</text>
</comment>
<evidence type="ECO:0000256" key="4">
    <source>
        <dbReference type="ARBA" id="ARBA00023284"/>
    </source>
</evidence>
<dbReference type="Gene3D" id="3.40.30.10">
    <property type="entry name" value="Glutaredoxin"/>
    <property type="match status" value="1"/>
</dbReference>
<dbReference type="PROSITE" id="PS51352">
    <property type="entry name" value="THIOREDOXIN_2"/>
    <property type="match status" value="1"/>
</dbReference>
<dbReference type="SUPFAM" id="SSF52833">
    <property type="entry name" value="Thioredoxin-like"/>
    <property type="match status" value="1"/>
</dbReference>
<sequence>MSVTFGPFAFATQHLIFFISCATAFLVGWLLSRRQAYGMGDILFRIIAVGLISARLVFVIKYYDVYLSAPWQLINIRDGGFSLSTGIVAGILWAGWELYRLPQAKLRLATAALSGLVVAVILTNVSQYYQQQTGLPALALTTLEGHAIELPTDFAEQPLVINLWASWCPPCVREMPLLEQASADWPEIAFIAVNQGEGSGTVEQFLQQQQLTLPHVLLDANAALGQAVGSHALPTTLFLHSDGRVSYTHIGEFNTATLRNALRRLE</sequence>
<feature type="transmembrane region" description="Helical" evidence="5">
    <location>
        <begin position="12"/>
        <end position="30"/>
    </location>
</feature>
<proteinExistence type="predicted"/>
<evidence type="ECO:0000256" key="5">
    <source>
        <dbReference type="SAM" id="Phobius"/>
    </source>
</evidence>
<dbReference type="InterPro" id="IPR013740">
    <property type="entry name" value="Redoxin"/>
</dbReference>
<keyword evidence="5" id="KW-0812">Transmembrane</keyword>
<dbReference type="Pfam" id="PF01790">
    <property type="entry name" value="LGT"/>
    <property type="match status" value="1"/>
</dbReference>
<keyword evidence="4" id="KW-0676">Redox-active center</keyword>
<keyword evidence="2" id="KW-0201">Cytochrome c-type biogenesis</keyword>
<organism evidence="7 8">
    <name type="scientific">Aliidiomarina sedimenti</name>
    <dbReference type="NCBI Taxonomy" id="1933879"/>
    <lineage>
        <taxon>Bacteria</taxon>
        <taxon>Pseudomonadati</taxon>
        <taxon>Pseudomonadota</taxon>
        <taxon>Gammaproteobacteria</taxon>
        <taxon>Alteromonadales</taxon>
        <taxon>Idiomarinaceae</taxon>
        <taxon>Aliidiomarina</taxon>
    </lineage>
</organism>
<comment type="subcellular location">
    <subcellularLocation>
        <location evidence="1">Cell envelope</location>
    </subcellularLocation>
</comment>
<dbReference type="PANTHER" id="PTHR42852">
    <property type="entry name" value="THIOL:DISULFIDE INTERCHANGE PROTEIN DSBE"/>
    <property type="match status" value="1"/>
</dbReference>
<keyword evidence="5" id="KW-0472">Membrane</keyword>
<feature type="domain" description="Thioredoxin" evidence="6">
    <location>
        <begin position="129"/>
        <end position="266"/>
    </location>
</feature>
<feature type="transmembrane region" description="Helical" evidence="5">
    <location>
        <begin position="80"/>
        <end position="99"/>
    </location>
</feature>
<dbReference type="InterPro" id="IPR036249">
    <property type="entry name" value="Thioredoxin-like_sf"/>
</dbReference>
<dbReference type="PANTHER" id="PTHR42852:SF6">
    <property type="entry name" value="THIOL:DISULFIDE INTERCHANGE PROTEIN DSBE"/>
    <property type="match status" value="1"/>
</dbReference>
<keyword evidence="5" id="KW-1133">Transmembrane helix</keyword>
<evidence type="ECO:0000313" key="7">
    <source>
        <dbReference type="EMBL" id="RUO29371.1"/>
    </source>
</evidence>
<evidence type="ECO:0000256" key="2">
    <source>
        <dbReference type="ARBA" id="ARBA00022748"/>
    </source>
</evidence>
<dbReference type="InterPro" id="IPR050553">
    <property type="entry name" value="Thioredoxin_ResA/DsbE_sf"/>
</dbReference>
<dbReference type="PROSITE" id="PS00194">
    <property type="entry name" value="THIOREDOXIN_1"/>
    <property type="match status" value="1"/>
</dbReference>
<reference evidence="7 8" key="1">
    <citation type="journal article" date="2018" name="Front. Microbiol.">
        <title>Genome-Based Analysis Reveals the Taxonomy and Diversity of the Family Idiomarinaceae.</title>
        <authorList>
            <person name="Liu Y."/>
            <person name="Lai Q."/>
            <person name="Shao Z."/>
        </authorList>
    </citation>
    <scope>NUCLEOTIDE SEQUENCE [LARGE SCALE GENOMIC DNA]</scope>
    <source>
        <strain evidence="7 8">GBSy1</strain>
    </source>
</reference>
<evidence type="ECO:0000256" key="3">
    <source>
        <dbReference type="ARBA" id="ARBA00023157"/>
    </source>
</evidence>
<evidence type="ECO:0000259" key="6">
    <source>
        <dbReference type="PROSITE" id="PS51352"/>
    </source>
</evidence>
<feature type="transmembrane region" description="Helical" evidence="5">
    <location>
        <begin position="106"/>
        <end position="129"/>
    </location>
</feature>